<name>A0A9W9BV41_9PLEO</name>
<comment type="caution">
    <text evidence="4">The sequence shown here is derived from an EMBL/GenBank/DDBJ whole genome shotgun (WGS) entry which is preliminary data.</text>
</comment>
<evidence type="ECO:0000313" key="5">
    <source>
        <dbReference type="Proteomes" id="UP001140562"/>
    </source>
</evidence>
<protein>
    <recommendedName>
        <fullName evidence="6">NmrA-like domain-containing protein</fullName>
    </recommendedName>
</protein>
<keyword evidence="2" id="KW-0521">NADP</keyword>
<keyword evidence="5" id="KW-1185">Reference proteome</keyword>
<evidence type="ECO:0000256" key="1">
    <source>
        <dbReference type="ARBA" id="ARBA00005725"/>
    </source>
</evidence>
<dbReference type="Gene3D" id="3.40.50.720">
    <property type="entry name" value="NAD(P)-binding Rossmann-like Domain"/>
    <property type="match status" value="1"/>
</dbReference>
<dbReference type="InterPro" id="IPR036770">
    <property type="entry name" value="Ankyrin_rpt-contain_sf"/>
</dbReference>
<dbReference type="Proteomes" id="UP001140562">
    <property type="component" value="Unassembled WGS sequence"/>
</dbReference>
<accession>A0A9W9BV41</accession>
<dbReference type="EMBL" id="JAPEUV010000166">
    <property type="protein sequence ID" value="KAJ4331013.1"/>
    <property type="molecule type" value="Genomic_DNA"/>
</dbReference>
<dbReference type="SUPFAM" id="SSF48403">
    <property type="entry name" value="Ankyrin repeat"/>
    <property type="match status" value="1"/>
</dbReference>
<dbReference type="PANTHER" id="PTHR47706:SF4">
    <property type="entry name" value="NMRA-LIKE DOMAIN-CONTAINING PROTEIN"/>
    <property type="match status" value="1"/>
</dbReference>
<organism evidence="4 5">
    <name type="scientific">Didymella glomerata</name>
    <dbReference type="NCBI Taxonomy" id="749621"/>
    <lineage>
        <taxon>Eukaryota</taxon>
        <taxon>Fungi</taxon>
        <taxon>Dikarya</taxon>
        <taxon>Ascomycota</taxon>
        <taxon>Pezizomycotina</taxon>
        <taxon>Dothideomycetes</taxon>
        <taxon>Pleosporomycetidae</taxon>
        <taxon>Pleosporales</taxon>
        <taxon>Pleosporineae</taxon>
        <taxon>Didymellaceae</taxon>
        <taxon>Didymella</taxon>
    </lineage>
</organism>
<dbReference type="GO" id="GO:0016491">
    <property type="term" value="F:oxidoreductase activity"/>
    <property type="evidence" value="ECO:0007669"/>
    <property type="project" value="UniProtKB-KW"/>
</dbReference>
<keyword evidence="3" id="KW-0560">Oxidoreductase</keyword>
<dbReference type="Gene3D" id="1.25.40.20">
    <property type="entry name" value="Ankyrin repeat-containing domain"/>
    <property type="match status" value="1"/>
</dbReference>
<sequence length="695" mass="77986">MTEQWPREIEDAQHYWAESQVRLAKSSVLDGISRWQNVELGISVMKFIMGSSRFDPSALVSGLFDNKSELQAASYQYRPWQTTYEVSALACFSSAGFADTVEEMLALKGAPKDYEKADDLQQHQEKKTRFVSPVNALSKETWQTRPDDALRILHLFADRGFDLGLVQRTQTDAGLRTPLGRAIAADAAQGVELILQHKPTLVREEIFFRRGKREIKALPFVAALALDRLEVSRVLLRSGAHPRDPAIEDMNCLQFAASESGETAIAMLQEMLPMAPELTYEALDFAIRRNNKDNVRIVLDFISTAASRGEIAALPPAYDSILLCTNTDMDAETKFSYTALIDMVHQWDEGRALHLPQLSSILNAIRKDNYAGVEKLMQLGIIDGRSLVLNSKARPTGESGEWTVKFLKATDIRNGISDNTKVPEGEQPVPTFAVDYGNVDKITQTLKEHKVHTVVSSIVMYDPVAAQSERNLIQAAAKSATVKRFVQSNWGDKTPEDESLQIAPNQFREQSLEVLRKTDLEWTQFHNGLFLDYYGMPHVESNLSPFVVFVDITHRTAAIPGTGDELINLTYTKDLAKFVVASLSLEKWDKVMQVYSDQASVNQIVRLAEEATGDKFQVTHDAAEQLREGRITELPSHPYLYPYFPKPLLEGLLSKFGLWAIHGIMNFSLEGSLNERFPEIKTTSVKEMIGAWKSH</sequence>
<evidence type="ECO:0008006" key="6">
    <source>
        <dbReference type="Google" id="ProtNLM"/>
    </source>
</evidence>
<evidence type="ECO:0000313" key="4">
    <source>
        <dbReference type="EMBL" id="KAJ4331013.1"/>
    </source>
</evidence>
<dbReference type="SUPFAM" id="SSF51735">
    <property type="entry name" value="NAD(P)-binding Rossmann-fold domains"/>
    <property type="match status" value="1"/>
</dbReference>
<comment type="similarity">
    <text evidence="1">Belongs to the NmrA-type oxidoreductase family. Isoflavone reductase subfamily.</text>
</comment>
<gene>
    <name evidence="4" type="ORF">N0V87_009517</name>
</gene>
<evidence type="ECO:0000256" key="3">
    <source>
        <dbReference type="ARBA" id="ARBA00023002"/>
    </source>
</evidence>
<dbReference type="Gene3D" id="3.90.25.10">
    <property type="entry name" value="UDP-galactose 4-epimerase, domain 1"/>
    <property type="match status" value="1"/>
</dbReference>
<evidence type="ECO:0000256" key="2">
    <source>
        <dbReference type="ARBA" id="ARBA00022857"/>
    </source>
</evidence>
<proteinExistence type="inferred from homology"/>
<dbReference type="OrthoDB" id="419598at2759"/>
<reference evidence="4" key="1">
    <citation type="submission" date="2022-10" db="EMBL/GenBank/DDBJ databases">
        <title>Tapping the CABI collections for fungal endophytes: first genome assemblies for Collariella, Neodidymelliopsis, Ascochyta clinopodiicola, Didymella pomorum, Didymosphaeria variabile, Neocosmospora piperis and Neocucurbitaria cava.</title>
        <authorList>
            <person name="Hill R."/>
        </authorList>
    </citation>
    <scope>NUCLEOTIDE SEQUENCE</scope>
    <source>
        <strain evidence="4">IMI 360193</strain>
    </source>
</reference>
<dbReference type="AlphaFoldDB" id="A0A9W9BV41"/>
<dbReference type="InterPro" id="IPR036291">
    <property type="entry name" value="NAD(P)-bd_dom_sf"/>
</dbReference>
<dbReference type="InterPro" id="IPR051609">
    <property type="entry name" value="NmrA/Isoflavone_reductase-like"/>
</dbReference>
<dbReference type="PANTHER" id="PTHR47706">
    <property type="entry name" value="NMRA-LIKE FAMILY PROTEIN"/>
    <property type="match status" value="1"/>
</dbReference>